<dbReference type="GO" id="GO:0016491">
    <property type="term" value="F:oxidoreductase activity"/>
    <property type="evidence" value="ECO:0007669"/>
    <property type="project" value="UniProtKB-KW"/>
</dbReference>
<dbReference type="GO" id="GO:0016209">
    <property type="term" value="F:antioxidant activity"/>
    <property type="evidence" value="ECO:0007669"/>
    <property type="project" value="InterPro"/>
</dbReference>
<keyword evidence="1" id="KW-0732">Signal</keyword>
<dbReference type="SUPFAM" id="SSF52833">
    <property type="entry name" value="Thioredoxin-like"/>
    <property type="match status" value="1"/>
</dbReference>
<dbReference type="InterPro" id="IPR036249">
    <property type="entry name" value="Thioredoxin-like_sf"/>
</dbReference>
<organism evidence="3 4">
    <name type="scientific">Rubripirellula obstinata</name>
    <dbReference type="NCBI Taxonomy" id="406547"/>
    <lineage>
        <taxon>Bacteria</taxon>
        <taxon>Pseudomonadati</taxon>
        <taxon>Planctomycetota</taxon>
        <taxon>Planctomycetia</taxon>
        <taxon>Pirellulales</taxon>
        <taxon>Pirellulaceae</taxon>
        <taxon>Rubripirellula</taxon>
    </lineage>
</organism>
<dbReference type="Gene3D" id="3.40.30.10">
    <property type="entry name" value="Glutaredoxin"/>
    <property type="match status" value="1"/>
</dbReference>
<reference evidence="3 4" key="1">
    <citation type="submission" date="2019-08" db="EMBL/GenBank/DDBJ databases">
        <title>Deep-cultivation of Planctomycetes and their phenomic and genomic characterization uncovers novel biology.</title>
        <authorList>
            <person name="Wiegand S."/>
            <person name="Jogler M."/>
            <person name="Boedeker C."/>
            <person name="Pinto D."/>
            <person name="Vollmers J."/>
            <person name="Rivas-Marin E."/>
            <person name="Kohn T."/>
            <person name="Peeters S.H."/>
            <person name="Heuer A."/>
            <person name="Rast P."/>
            <person name="Oberbeckmann S."/>
            <person name="Bunk B."/>
            <person name="Jeske O."/>
            <person name="Meyerdierks A."/>
            <person name="Storesund J.E."/>
            <person name="Kallscheuer N."/>
            <person name="Luecker S."/>
            <person name="Lage O.M."/>
            <person name="Pohl T."/>
            <person name="Merkel B.J."/>
            <person name="Hornburger P."/>
            <person name="Mueller R.-W."/>
            <person name="Bruemmer F."/>
            <person name="Labrenz M."/>
            <person name="Spormann A.M."/>
            <person name="Op Den Camp H."/>
            <person name="Overmann J."/>
            <person name="Amann R."/>
            <person name="Jetten M.S.M."/>
            <person name="Mascher T."/>
            <person name="Medema M.H."/>
            <person name="Devos D.P."/>
            <person name="Kaster A.-K."/>
            <person name="Ovreas L."/>
            <person name="Rohde M."/>
            <person name="Galperin M.Y."/>
            <person name="Jogler C."/>
        </authorList>
    </citation>
    <scope>NUCLEOTIDE SEQUENCE [LARGE SCALE GENOMIC DNA]</scope>
    <source>
        <strain evidence="3 4">LF1</strain>
    </source>
</reference>
<dbReference type="EMBL" id="VRLW01000001">
    <property type="protein sequence ID" value="KAA1257665.1"/>
    <property type="molecule type" value="Genomic_DNA"/>
</dbReference>
<proteinExistence type="predicted"/>
<name>A0A5B1CCB6_9BACT</name>
<dbReference type="Pfam" id="PF00578">
    <property type="entry name" value="AhpC-TSA"/>
    <property type="match status" value="1"/>
</dbReference>
<feature type="chain" id="PRO_5022884589" evidence="1">
    <location>
        <begin position="26"/>
        <end position="363"/>
    </location>
</feature>
<dbReference type="PROSITE" id="PS51352">
    <property type="entry name" value="THIOREDOXIN_2"/>
    <property type="match status" value="1"/>
</dbReference>
<protein>
    <submittedName>
        <fullName evidence="3">Thiol-disulfide oxidoreductase YkuV</fullName>
        <ecNumber evidence="3">1.8.-.-</ecNumber>
    </submittedName>
</protein>
<evidence type="ECO:0000256" key="1">
    <source>
        <dbReference type="SAM" id="SignalP"/>
    </source>
</evidence>
<keyword evidence="3" id="KW-0560">Oxidoreductase</keyword>
<sequence precursor="true">MKVPIITSVAFAFCLTLLSPQTSMADEVGPELDPVLLQMIRDDAVHEDLNLEPEQISALIEFLPQVDGEWFRARNYPTVKRLATIDQLTSNLRSSLQQILQPDQVKRLEQLECQALGTRMVLHPDIAKRFDVTEKQRAMFVGIAEQTDKAVAKVQQQAKDGKLDAKAGGRKIAELQKTEREQFVKALTPEQTELLPSMTGKTFNFSKIKRTYPMAPELESEGVTWLRGTPVQLSDLRGKVVAVHFYAFQCINCQRNLPHYQAWHADYADQGLVVIGIQTPELSSERSADLVRAAAIKEGIEYPVLLDLKSSNWNAWHNTMWPTVYLIDKKGFLRRWWQGEMNWQGNPGEKDMRGTVEALLAED</sequence>
<evidence type="ECO:0000313" key="3">
    <source>
        <dbReference type="EMBL" id="KAA1257665.1"/>
    </source>
</evidence>
<evidence type="ECO:0000313" key="4">
    <source>
        <dbReference type="Proteomes" id="UP000322699"/>
    </source>
</evidence>
<keyword evidence="4" id="KW-1185">Reference proteome</keyword>
<feature type="signal peptide" evidence="1">
    <location>
        <begin position="1"/>
        <end position="25"/>
    </location>
</feature>
<dbReference type="InterPro" id="IPR050553">
    <property type="entry name" value="Thioredoxin_ResA/DsbE_sf"/>
</dbReference>
<gene>
    <name evidence="3" type="primary">ykuV</name>
    <name evidence="3" type="ORF">LF1_01530</name>
</gene>
<dbReference type="PANTHER" id="PTHR42852">
    <property type="entry name" value="THIOL:DISULFIDE INTERCHANGE PROTEIN DSBE"/>
    <property type="match status" value="1"/>
</dbReference>
<dbReference type="InterPro" id="IPR013766">
    <property type="entry name" value="Thioredoxin_domain"/>
</dbReference>
<dbReference type="PANTHER" id="PTHR42852:SF13">
    <property type="entry name" value="PROTEIN DIPZ"/>
    <property type="match status" value="1"/>
</dbReference>
<dbReference type="InterPro" id="IPR000866">
    <property type="entry name" value="AhpC/TSA"/>
</dbReference>
<dbReference type="OrthoDB" id="9799230at2"/>
<dbReference type="AlphaFoldDB" id="A0A5B1CCB6"/>
<dbReference type="EC" id="1.8.-.-" evidence="3"/>
<dbReference type="Proteomes" id="UP000322699">
    <property type="component" value="Unassembled WGS sequence"/>
</dbReference>
<accession>A0A5B1CCB6</accession>
<comment type="caution">
    <text evidence="3">The sequence shown here is derived from an EMBL/GenBank/DDBJ whole genome shotgun (WGS) entry which is preliminary data.</text>
</comment>
<dbReference type="RefSeq" id="WP_068264339.1">
    <property type="nucleotide sequence ID" value="NZ_LWSK01000059.1"/>
</dbReference>
<feature type="domain" description="Thioredoxin" evidence="2">
    <location>
        <begin position="209"/>
        <end position="361"/>
    </location>
</feature>
<evidence type="ECO:0000259" key="2">
    <source>
        <dbReference type="PROSITE" id="PS51352"/>
    </source>
</evidence>